<dbReference type="RefSeq" id="WP_014189049.1">
    <property type="nucleotide sequence ID" value="NC_016586.1"/>
</dbReference>
<dbReference type="OrthoDB" id="7357066at2"/>
<protein>
    <submittedName>
        <fullName evidence="2">Uncharacterized protein</fullName>
    </submittedName>
</protein>
<dbReference type="EMBL" id="FQ311870">
    <property type="protein sequence ID" value="CBS89633.1"/>
    <property type="molecule type" value="Genomic_DNA"/>
</dbReference>
<dbReference type="Proteomes" id="UP000005667">
    <property type="component" value="Plasmid AZO_p2"/>
</dbReference>
<name>G7ZCT9_AZOL4</name>
<keyword evidence="3" id="KW-1185">Reference proteome</keyword>
<evidence type="ECO:0000313" key="2">
    <source>
        <dbReference type="EMBL" id="CBS89633.1"/>
    </source>
</evidence>
<dbReference type="HOGENOM" id="CLU_1529549_0_0_5"/>
<dbReference type="KEGG" id="ali:AZOLI_p20509"/>
<reference evidence="3" key="1">
    <citation type="journal article" date="2011" name="PLoS Genet.">
        <title>Azospirillum genomes reveal transition of bacteria from aquatic to terrestrial environments.</title>
        <authorList>
            <person name="Wisniewski-Dye F."/>
            <person name="Borziak K."/>
            <person name="Khalsa-Moyers G."/>
            <person name="Alexandre G."/>
            <person name="Sukharnikov L.O."/>
            <person name="Wuichet K."/>
            <person name="Hurst G.B."/>
            <person name="McDonald W.H."/>
            <person name="Robertson J.S."/>
            <person name="Barbe V."/>
            <person name="Calteau A."/>
            <person name="Rouy Z."/>
            <person name="Mangenot S."/>
            <person name="Prigent-Combaret C."/>
            <person name="Normand P."/>
            <person name="Boyer M."/>
            <person name="Siguier P."/>
            <person name="Dessaux Y."/>
            <person name="Elmerich C."/>
            <person name="Condemine G."/>
            <person name="Krishnen G."/>
            <person name="Kennedy I."/>
            <person name="Paterson A.H."/>
            <person name="Gonzalez V."/>
            <person name="Mavingui P."/>
            <person name="Zhulin I.B."/>
        </authorList>
    </citation>
    <scope>NUCLEOTIDE SEQUENCE [LARGE SCALE GENOMIC DNA]</scope>
    <source>
        <strain evidence="3">4B</strain>
    </source>
</reference>
<feature type="transmembrane region" description="Helical" evidence="1">
    <location>
        <begin position="154"/>
        <end position="173"/>
    </location>
</feature>
<sequence>MTLPSSRELRHEHFRQIFLSERSRRESIRSSIGTPVSAISFAVFALGNLAVRFDASRLYEPTATAIAVLTAISVLALLGAVHQVFMVEWLFVHHEPPRLTDLVLAEESLRAGKGEEEVAAGMMDLMTASYSIAFEQYLWGNTVSARSRTRALRLVILSLTFLAAGFLLLPFHLKR</sequence>
<gene>
    <name evidence="2" type="ordered locus">AZOLI_p20509</name>
</gene>
<evidence type="ECO:0000313" key="3">
    <source>
        <dbReference type="Proteomes" id="UP000005667"/>
    </source>
</evidence>
<proteinExistence type="predicted"/>
<geneLocation type="plasmid" evidence="2 3">
    <name>AZO_p2</name>
</geneLocation>
<keyword evidence="1" id="KW-0812">Transmembrane</keyword>
<keyword evidence="2" id="KW-0614">Plasmid</keyword>
<accession>G7ZCT9</accession>
<feature type="transmembrane region" description="Helical" evidence="1">
    <location>
        <begin position="63"/>
        <end position="81"/>
    </location>
</feature>
<organism evidence="2 3">
    <name type="scientific">Azospirillum lipoferum (strain 4B)</name>
    <dbReference type="NCBI Taxonomy" id="862719"/>
    <lineage>
        <taxon>Bacteria</taxon>
        <taxon>Pseudomonadati</taxon>
        <taxon>Pseudomonadota</taxon>
        <taxon>Alphaproteobacteria</taxon>
        <taxon>Rhodospirillales</taxon>
        <taxon>Azospirillaceae</taxon>
        <taxon>Azospirillum</taxon>
    </lineage>
</organism>
<evidence type="ECO:0000256" key="1">
    <source>
        <dbReference type="SAM" id="Phobius"/>
    </source>
</evidence>
<keyword evidence="1" id="KW-1133">Transmembrane helix</keyword>
<keyword evidence="1" id="KW-0472">Membrane</keyword>
<dbReference type="AlphaFoldDB" id="G7ZCT9"/>
<feature type="transmembrane region" description="Helical" evidence="1">
    <location>
        <begin position="32"/>
        <end position="51"/>
    </location>
</feature>